<dbReference type="PROSITE" id="PS50885">
    <property type="entry name" value="HAMP"/>
    <property type="match status" value="1"/>
</dbReference>
<sequence length="497" mass="57387">MKKQPKIMTRLILTYTLVLSFFAIVVLIIFFSLFNQQAHVIHGEKMKEQGDKIAEILVKDNYLEEEEKNEEDNLSHHERMMKRKNRMSNTTDYLSLISQLSTDEIYVVNETGEFLSTSHMTKKQQNTLTDSGNTILNELKQNKQATFFEKNSLPNKSQLGYGVPILNSNQELLGAVILLSNKDNYFLGLGKDYQLLIWSVLIALIVTIFISIIIAKRFVKPIHQMSVFTEELIQMNYDANLNINTKDELAELGNKLSVLSDRLKKAQKEQDNKEHNQKLFLSQISHELRTPVMVIQNSLEALAGDFLDEVEKENYIKQLLLETKELNLLVNDLLELSRLQITEFSIEKEAVDFNQVIQDSLRSYRPLLIEEKREIIFNNQLTDVKIMTGDYHRLLQLTKILVDNSLKYSLEKSAIRINLLEKNNHLVLEVINELPKNAENFNTETVFESFNRGNQRDNKGHGLGLTIASQIVSRHHGEIKMDYLSSDKIKVSVLFPE</sequence>
<feature type="transmembrane region" description="Helical" evidence="15">
    <location>
        <begin position="12"/>
        <end position="34"/>
    </location>
</feature>
<organism evidence="18 19">
    <name type="scientific">Vagococcus fluvialis</name>
    <dbReference type="NCBI Taxonomy" id="2738"/>
    <lineage>
        <taxon>Bacteria</taxon>
        <taxon>Bacillati</taxon>
        <taxon>Bacillota</taxon>
        <taxon>Bacilli</taxon>
        <taxon>Lactobacillales</taxon>
        <taxon>Enterococcaceae</taxon>
        <taxon>Vagococcus</taxon>
    </lineage>
</organism>
<dbReference type="InterPro" id="IPR036890">
    <property type="entry name" value="HATPase_C_sf"/>
</dbReference>
<dbReference type="PANTHER" id="PTHR45528">
    <property type="entry name" value="SENSOR HISTIDINE KINASE CPXA"/>
    <property type="match status" value="1"/>
</dbReference>
<dbReference type="InterPro" id="IPR005467">
    <property type="entry name" value="His_kinase_dom"/>
</dbReference>
<dbReference type="SUPFAM" id="SSF47384">
    <property type="entry name" value="Homodimeric domain of signal transducing histidine kinase"/>
    <property type="match status" value="1"/>
</dbReference>
<accession>A0A7X6I2H9</accession>
<keyword evidence="7 15" id="KW-0812">Transmembrane</keyword>
<dbReference type="InterPro" id="IPR050398">
    <property type="entry name" value="HssS/ArlS-like"/>
</dbReference>
<comment type="catalytic activity">
    <reaction evidence="1">
        <text>ATP + protein L-histidine = ADP + protein N-phospho-L-histidine.</text>
        <dbReference type="EC" id="2.7.13.3"/>
    </reaction>
</comment>
<evidence type="ECO:0000256" key="6">
    <source>
        <dbReference type="ARBA" id="ARBA00022679"/>
    </source>
</evidence>
<evidence type="ECO:0000256" key="5">
    <source>
        <dbReference type="ARBA" id="ARBA00022553"/>
    </source>
</evidence>
<evidence type="ECO:0000256" key="1">
    <source>
        <dbReference type="ARBA" id="ARBA00000085"/>
    </source>
</evidence>
<evidence type="ECO:0000259" key="17">
    <source>
        <dbReference type="PROSITE" id="PS50885"/>
    </source>
</evidence>
<dbReference type="SUPFAM" id="SSF158472">
    <property type="entry name" value="HAMP domain-like"/>
    <property type="match status" value="1"/>
</dbReference>
<dbReference type="Pfam" id="PF02518">
    <property type="entry name" value="HATPase_c"/>
    <property type="match status" value="1"/>
</dbReference>
<dbReference type="GO" id="GO:0000155">
    <property type="term" value="F:phosphorelay sensor kinase activity"/>
    <property type="evidence" value="ECO:0007669"/>
    <property type="project" value="InterPro"/>
</dbReference>
<evidence type="ECO:0000256" key="12">
    <source>
        <dbReference type="ARBA" id="ARBA00023012"/>
    </source>
</evidence>
<feature type="transmembrane region" description="Helical" evidence="15">
    <location>
        <begin position="195"/>
        <end position="215"/>
    </location>
</feature>
<keyword evidence="11 15" id="KW-1133">Transmembrane helix</keyword>
<comment type="caution">
    <text evidence="18">The sequence shown here is derived from an EMBL/GenBank/DDBJ whole genome shotgun (WGS) entry which is preliminary data.</text>
</comment>
<dbReference type="GO" id="GO:0005886">
    <property type="term" value="C:plasma membrane"/>
    <property type="evidence" value="ECO:0007669"/>
    <property type="project" value="UniProtKB-SubCell"/>
</dbReference>
<evidence type="ECO:0000256" key="13">
    <source>
        <dbReference type="ARBA" id="ARBA00023136"/>
    </source>
</evidence>
<keyword evidence="12" id="KW-0902">Two-component regulatory system</keyword>
<dbReference type="Pfam" id="PF00512">
    <property type="entry name" value="HisKA"/>
    <property type="match status" value="1"/>
</dbReference>
<dbReference type="CDD" id="cd06225">
    <property type="entry name" value="HAMP"/>
    <property type="match status" value="1"/>
</dbReference>
<keyword evidence="5" id="KW-0597">Phosphoprotein</keyword>
<dbReference type="Proteomes" id="UP000521358">
    <property type="component" value="Unassembled WGS sequence"/>
</dbReference>
<keyword evidence="10" id="KW-0067">ATP-binding</keyword>
<dbReference type="EMBL" id="JAAVMB010000005">
    <property type="protein sequence ID" value="NKC67538.1"/>
    <property type="molecule type" value="Genomic_DNA"/>
</dbReference>
<evidence type="ECO:0000256" key="3">
    <source>
        <dbReference type="ARBA" id="ARBA00012438"/>
    </source>
</evidence>
<evidence type="ECO:0000256" key="14">
    <source>
        <dbReference type="SAM" id="Coils"/>
    </source>
</evidence>
<proteinExistence type="predicted"/>
<dbReference type="GO" id="GO:0005524">
    <property type="term" value="F:ATP binding"/>
    <property type="evidence" value="ECO:0007669"/>
    <property type="project" value="UniProtKB-KW"/>
</dbReference>
<dbReference type="RefSeq" id="WP_167806711.1">
    <property type="nucleotide sequence ID" value="NZ_JAAVMB010000005.1"/>
</dbReference>
<comment type="subcellular location">
    <subcellularLocation>
        <location evidence="2">Cell membrane</location>
        <topology evidence="2">Multi-pass membrane protein</topology>
    </subcellularLocation>
</comment>
<name>A0A7X6I2H9_9ENTE</name>
<evidence type="ECO:0000256" key="15">
    <source>
        <dbReference type="SAM" id="Phobius"/>
    </source>
</evidence>
<dbReference type="PROSITE" id="PS50109">
    <property type="entry name" value="HIS_KIN"/>
    <property type="match status" value="1"/>
</dbReference>
<dbReference type="SMART" id="SM00388">
    <property type="entry name" value="HisKA"/>
    <property type="match status" value="1"/>
</dbReference>
<dbReference type="InterPro" id="IPR003660">
    <property type="entry name" value="HAMP_dom"/>
</dbReference>
<evidence type="ECO:0000313" key="18">
    <source>
        <dbReference type="EMBL" id="NKC67538.1"/>
    </source>
</evidence>
<evidence type="ECO:0000313" key="19">
    <source>
        <dbReference type="Proteomes" id="UP000521358"/>
    </source>
</evidence>
<keyword evidence="14" id="KW-0175">Coiled coil</keyword>
<dbReference type="Gene3D" id="3.30.565.10">
    <property type="entry name" value="Histidine kinase-like ATPase, C-terminal domain"/>
    <property type="match status" value="1"/>
</dbReference>
<keyword evidence="9 18" id="KW-0418">Kinase</keyword>
<evidence type="ECO:0000256" key="10">
    <source>
        <dbReference type="ARBA" id="ARBA00022840"/>
    </source>
</evidence>
<keyword evidence="13 15" id="KW-0472">Membrane</keyword>
<evidence type="ECO:0000256" key="7">
    <source>
        <dbReference type="ARBA" id="ARBA00022692"/>
    </source>
</evidence>
<dbReference type="Gene3D" id="6.10.340.10">
    <property type="match status" value="1"/>
</dbReference>
<dbReference type="InterPro" id="IPR036097">
    <property type="entry name" value="HisK_dim/P_sf"/>
</dbReference>
<feature type="coiled-coil region" evidence="14">
    <location>
        <begin position="249"/>
        <end position="276"/>
    </location>
</feature>
<dbReference type="CDD" id="cd00082">
    <property type="entry name" value="HisKA"/>
    <property type="match status" value="1"/>
</dbReference>
<gene>
    <name evidence="18" type="ORF">HED35_05515</name>
</gene>
<evidence type="ECO:0000256" key="11">
    <source>
        <dbReference type="ARBA" id="ARBA00022989"/>
    </source>
</evidence>
<reference evidence="18 19" key="1">
    <citation type="submission" date="2020-03" db="EMBL/GenBank/DDBJ databases">
        <title>Bacterial samples isolated from urine from healthy bovine heifers (Gyr breed).</title>
        <authorList>
            <person name="Giannattasio-Ferraz S."/>
            <person name="Maskeri L."/>
            <person name="Penido A."/>
            <person name="Barbosa-Stancioli E.F."/>
            <person name="Putonti C."/>
        </authorList>
    </citation>
    <scope>NUCLEOTIDE SEQUENCE [LARGE SCALE GENOMIC DNA]</scope>
    <source>
        <strain evidence="18 19">UFMG-H7</strain>
    </source>
</reference>
<evidence type="ECO:0000256" key="2">
    <source>
        <dbReference type="ARBA" id="ARBA00004651"/>
    </source>
</evidence>
<dbReference type="SUPFAM" id="SSF55874">
    <property type="entry name" value="ATPase domain of HSP90 chaperone/DNA topoisomerase II/histidine kinase"/>
    <property type="match status" value="1"/>
</dbReference>
<protein>
    <recommendedName>
        <fullName evidence="3">histidine kinase</fullName>
        <ecNumber evidence="3">2.7.13.3</ecNumber>
    </recommendedName>
</protein>
<feature type="domain" description="HAMP" evidence="17">
    <location>
        <begin position="216"/>
        <end position="268"/>
    </location>
</feature>
<evidence type="ECO:0000256" key="4">
    <source>
        <dbReference type="ARBA" id="ARBA00022475"/>
    </source>
</evidence>
<keyword evidence="4" id="KW-1003">Cell membrane</keyword>
<dbReference type="SMART" id="SM00387">
    <property type="entry name" value="HATPase_c"/>
    <property type="match status" value="1"/>
</dbReference>
<dbReference type="EC" id="2.7.13.3" evidence="3"/>
<dbReference type="InterPro" id="IPR003661">
    <property type="entry name" value="HisK_dim/P_dom"/>
</dbReference>
<keyword evidence="6" id="KW-0808">Transferase</keyword>
<dbReference type="Gene3D" id="1.10.287.130">
    <property type="match status" value="1"/>
</dbReference>
<feature type="domain" description="Histidine kinase" evidence="16">
    <location>
        <begin position="283"/>
        <end position="497"/>
    </location>
</feature>
<evidence type="ECO:0000256" key="9">
    <source>
        <dbReference type="ARBA" id="ARBA00022777"/>
    </source>
</evidence>
<dbReference type="PANTHER" id="PTHR45528:SF1">
    <property type="entry name" value="SENSOR HISTIDINE KINASE CPXA"/>
    <property type="match status" value="1"/>
</dbReference>
<dbReference type="AlphaFoldDB" id="A0A7X6I2H9"/>
<evidence type="ECO:0000259" key="16">
    <source>
        <dbReference type="PROSITE" id="PS50109"/>
    </source>
</evidence>
<keyword evidence="8" id="KW-0547">Nucleotide-binding</keyword>
<dbReference type="InterPro" id="IPR003594">
    <property type="entry name" value="HATPase_dom"/>
</dbReference>
<evidence type="ECO:0000256" key="8">
    <source>
        <dbReference type="ARBA" id="ARBA00022741"/>
    </source>
</evidence>